<feature type="chain" id="PRO_5045495092" evidence="2">
    <location>
        <begin position="29"/>
        <end position="85"/>
    </location>
</feature>
<proteinExistence type="predicted"/>
<sequence length="85" mass="9311">MKKFFVPLLALAAASAMSPIAGVASANAAPVKHMTYHHVVYHPKQKTVCKVVNHKRVCRVVHHKSVHKVGHHTPAQPKADTATKY</sequence>
<evidence type="ECO:0000313" key="3">
    <source>
        <dbReference type="EMBL" id="MFC3205211.1"/>
    </source>
</evidence>
<comment type="caution">
    <text evidence="3">The sequence shown here is derived from an EMBL/GenBank/DDBJ whole genome shotgun (WGS) entry which is preliminary data.</text>
</comment>
<feature type="region of interest" description="Disordered" evidence="1">
    <location>
        <begin position="63"/>
        <end position="85"/>
    </location>
</feature>
<evidence type="ECO:0000256" key="1">
    <source>
        <dbReference type="SAM" id="MobiDB-lite"/>
    </source>
</evidence>
<organism evidence="3 4">
    <name type="scientific">Aquamicrobium soli</name>
    <dbReference type="NCBI Taxonomy" id="1811518"/>
    <lineage>
        <taxon>Bacteria</taxon>
        <taxon>Pseudomonadati</taxon>
        <taxon>Pseudomonadota</taxon>
        <taxon>Alphaproteobacteria</taxon>
        <taxon>Hyphomicrobiales</taxon>
        <taxon>Phyllobacteriaceae</taxon>
        <taxon>Aquamicrobium</taxon>
    </lineage>
</organism>
<keyword evidence="4" id="KW-1185">Reference proteome</keyword>
<dbReference type="RefSeq" id="WP_378218472.1">
    <property type="nucleotide sequence ID" value="NZ_JBHRTK010000003.1"/>
</dbReference>
<feature type="signal peptide" evidence="2">
    <location>
        <begin position="1"/>
        <end position="28"/>
    </location>
</feature>
<protein>
    <submittedName>
        <fullName evidence="3">Uncharacterized protein</fullName>
    </submittedName>
</protein>
<dbReference type="EMBL" id="JBHRTK010000003">
    <property type="protein sequence ID" value="MFC3205211.1"/>
    <property type="molecule type" value="Genomic_DNA"/>
</dbReference>
<name>A0ABV7K8B5_9HYPH</name>
<gene>
    <name evidence="3" type="ORF">ACFOHJ_03220</name>
</gene>
<accession>A0ABV7K8B5</accession>
<keyword evidence="2" id="KW-0732">Signal</keyword>
<dbReference type="Proteomes" id="UP001595583">
    <property type="component" value="Unassembled WGS sequence"/>
</dbReference>
<evidence type="ECO:0000256" key="2">
    <source>
        <dbReference type="SAM" id="SignalP"/>
    </source>
</evidence>
<reference evidence="4" key="1">
    <citation type="journal article" date="2019" name="Int. J. Syst. Evol. Microbiol.">
        <title>The Global Catalogue of Microorganisms (GCM) 10K type strain sequencing project: providing services to taxonomists for standard genome sequencing and annotation.</title>
        <authorList>
            <consortium name="The Broad Institute Genomics Platform"/>
            <consortium name="The Broad Institute Genome Sequencing Center for Infectious Disease"/>
            <person name="Wu L."/>
            <person name="Ma J."/>
        </authorList>
    </citation>
    <scope>NUCLEOTIDE SEQUENCE [LARGE SCALE GENOMIC DNA]</scope>
    <source>
        <strain evidence="4">KCTC 52165</strain>
    </source>
</reference>
<evidence type="ECO:0000313" key="4">
    <source>
        <dbReference type="Proteomes" id="UP001595583"/>
    </source>
</evidence>